<feature type="short sequence motif" description="TonB box" evidence="10">
    <location>
        <begin position="40"/>
        <end position="46"/>
    </location>
</feature>
<dbReference type="STRING" id="1280947.HY30_03995"/>
<keyword evidence="16" id="KW-1185">Reference proteome</keyword>
<evidence type="ECO:0000313" key="15">
    <source>
        <dbReference type="EMBL" id="KCZ58909.1"/>
    </source>
</evidence>
<evidence type="ECO:0000256" key="9">
    <source>
        <dbReference type="PROSITE-ProRule" id="PRU01360"/>
    </source>
</evidence>
<comment type="caution">
    <text evidence="15">The sequence shown here is derived from an EMBL/GenBank/DDBJ whole genome shotgun (WGS) entry which is preliminary data.</text>
</comment>
<dbReference type="RefSeq" id="WP_051615119.1">
    <property type="nucleotide sequence ID" value="NZ_AWFG01000019.1"/>
</dbReference>
<dbReference type="GO" id="GO:0009279">
    <property type="term" value="C:cell outer membrane"/>
    <property type="evidence" value="ECO:0007669"/>
    <property type="project" value="UniProtKB-SubCell"/>
</dbReference>
<feature type="domain" description="TonB-dependent receptor-like beta-barrel" evidence="13">
    <location>
        <begin position="430"/>
        <end position="814"/>
    </location>
</feature>
<dbReference type="Gene3D" id="2.40.170.20">
    <property type="entry name" value="TonB-dependent receptor, beta-barrel domain"/>
    <property type="match status" value="1"/>
</dbReference>
<evidence type="ECO:0008006" key="17">
    <source>
        <dbReference type="Google" id="ProtNLM"/>
    </source>
</evidence>
<dbReference type="InterPro" id="IPR036942">
    <property type="entry name" value="Beta-barrel_TonB_sf"/>
</dbReference>
<keyword evidence="4 9" id="KW-0812">Transmembrane</keyword>
<dbReference type="CDD" id="cd01347">
    <property type="entry name" value="ligand_gated_channel"/>
    <property type="match status" value="1"/>
</dbReference>
<evidence type="ECO:0000256" key="8">
    <source>
        <dbReference type="ARBA" id="ARBA00023237"/>
    </source>
</evidence>
<dbReference type="SUPFAM" id="SSF56935">
    <property type="entry name" value="Porins"/>
    <property type="match status" value="1"/>
</dbReference>
<keyword evidence="6 10" id="KW-0798">TonB box</keyword>
<dbReference type="EMBL" id="AWFG01000019">
    <property type="protein sequence ID" value="KCZ58909.1"/>
    <property type="molecule type" value="Genomic_DNA"/>
</dbReference>
<dbReference type="InterPro" id="IPR012910">
    <property type="entry name" value="Plug_dom"/>
</dbReference>
<dbReference type="InterPro" id="IPR010104">
    <property type="entry name" value="TonB_rcpt_bac"/>
</dbReference>
<evidence type="ECO:0000256" key="12">
    <source>
        <dbReference type="SAM" id="SignalP"/>
    </source>
</evidence>
<dbReference type="InterPro" id="IPR010916">
    <property type="entry name" value="TonB_box_CS"/>
</dbReference>
<dbReference type="eggNOG" id="COG4771">
    <property type="taxonomic scope" value="Bacteria"/>
</dbReference>
<comment type="similarity">
    <text evidence="9 11">Belongs to the TonB-dependent receptor family.</text>
</comment>
<dbReference type="Pfam" id="PF00593">
    <property type="entry name" value="TonB_dep_Rec_b-barrel"/>
    <property type="match status" value="1"/>
</dbReference>
<feature type="chain" id="PRO_5001614757" description="TonB-denpendent receptor" evidence="12">
    <location>
        <begin position="28"/>
        <end position="858"/>
    </location>
</feature>
<reference evidence="15 16" key="1">
    <citation type="journal article" date="2014" name="Antonie Van Leeuwenhoek">
        <title>Hyphomonas beringensis sp. nov. and Hyphomonas chukchiensis sp. nov., isolated from surface seawater of the Bering Sea and Chukchi Sea.</title>
        <authorList>
            <person name="Li C."/>
            <person name="Lai Q."/>
            <person name="Li G."/>
            <person name="Dong C."/>
            <person name="Wang J."/>
            <person name="Liao Y."/>
            <person name="Shao Z."/>
        </authorList>
    </citation>
    <scope>NUCLEOTIDE SEQUENCE [LARGE SCALE GENOMIC DNA]</scope>
    <source>
        <strain evidence="15 16">BH-BN04-4</strain>
    </source>
</reference>
<dbReference type="Gene3D" id="2.170.130.10">
    <property type="entry name" value="TonB-dependent receptor, plug domain"/>
    <property type="match status" value="1"/>
</dbReference>
<proteinExistence type="inferred from homology"/>
<protein>
    <recommendedName>
        <fullName evidence="17">TonB-denpendent receptor</fullName>
    </recommendedName>
</protein>
<dbReference type="PANTHER" id="PTHR40980">
    <property type="entry name" value="PLUG DOMAIN-CONTAINING PROTEIN"/>
    <property type="match status" value="1"/>
</dbReference>
<evidence type="ECO:0000259" key="13">
    <source>
        <dbReference type="Pfam" id="PF00593"/>
    </source>
</evidence>
<keyword evidence="8 9" id="KW-0998">Cell outer membrane</keyword>
<keyword evidence="3 9" id="KW-1134">Transmembrane beta strand</keyword>
<evidence type="ECO:0000256" key="6">
    <source>
        <dbReference type="ARBA" id="ARBA00023077"/>
    </source>
</evidence>
<dbReference type="PANTHER" id="PTHR40980:SF4">
    <property type="entry name" value="TONB-DEPENDENT RECEPTOR-LIKE BETA-BARREL DOMAIN-CONTAINING PROTEIN"/>
    <property type="match status" value="1"/>
</dbReference>
<evidence type="ECO:0000256" key="3">
    <source>
        <dbReference type="ARBA" id="ARBA00022452"/>
    </source>
</evidence>
<evidence type="ECO:0000256" key="5">
    <source>
        <dbReference type="ARBA" id="ARBA00022729"/>
    </source>
</evidence>
<dbReference type="PROSITE" id="PS52016">
    <property type="entry name" value="TONB_DEPENDENT_REC_3"/>
    <property type="match status" value="1"/>
</dbReference>
<evidence type="ECO:0000256" key="10">
    <source>
        <dbReference type="PROSITE-ProRule" id="PRU10143"/>
    </source>
</evidence>
<evidence type="ECO:0000259" key="14">
    <source>
        <dbReference type="Pfam" id="PF07715"/>
    </source>
</evidence>
<dbReference type="PROSITE" id="PS00430">
    <property type="entry name" value="TONB_DEPENDENT_REC_1"/>
    <property type="match status" value="1"/>
</dbReference>
<feature type="domain" description="TonB-dependent receptor plug" evidence="14">
    <location>
        <begin position="59"/>
        <end position="160"/>
    </location>
</feature>
<dbReference type="InterPro" id="IPR037066">
    <property type="entry name" value="Plug_dom_sf"/>
</dbReference>
<evidence type="ECO:0000256" key="7">
    <source>
        <dbReference type="ARBA" id="ARBA00023136"/>
    </source>
</evidence>
<dbReference type="InterPro" id="IPR039426">
    <property type="entry name" value="TonB-dep_rcpt-like"/>
</dbReference>
<keyword evidence="2 9" id="KW-0813">Transport</keyword>
<dbReference type="Pfam" id="PF07715">
    <property type="entry name" value="Plug"/>
    <property type="match status" value="1"/>
</dbReference>
<accession>A0A062UQ27</accession>
<dbReference type="AlphaFoldDB" id="A0A062UQ27"/>
<dbReference type="NCBIfam" id="TIGR01782">
    <property type="entry name" value="TonB-Xanth-Caul"/>
    <property type="match status" value="1"/>
</dbReference>
<evidence type="ECO:0000256" key="4">
    <source>
        <dbReference type="ARBA" id="ARBA00022692"/>
    </source>
</evidence>
<sequence length="858" mass="94846">MKLRYKTLLLTTALASASLCLSAPANAQVTEVDADARLDTVTVVGQRAMMESAIARQRASDTIQSVITRDALGQFPDQNVAESTRRLTGINILDDQGEGRFISVRGLDPTLNASSINGVRLPSPEADTRAVALDVVASELVESIEVKKTLTPDMDADTIGASIEINTTKAFDRDDLFLSTKLEGSYNDLNGEYSPKASVDFSVPITDTFGVAGGLSFSNRKTSTDNIEMGGWNTTDDGFTYAEDLEYRDYDVERERIGGSLSFDWKATDTTTLYARAIYSKFDDTEKRQRLVFTFDEPVSADATSATFDSGNEIRVRRGLKDRFESQIIQSYQVGGETETGPWKFDYKLAYSEAQEHEYDTQDPTRFEKKFKDAGELGVNVNYSNLEKPVFTILNGAEEFNDPSTYKFKELSVNDGMSKDKEWSAKGDIARTFDLDSGEFEFKTGLKVRLREKTYSANNLIYDDFDGADGYTLADVTGQQTYDLADLGVLPDLGKVRAFYAANKNLFVLNEDDSFLDSISGAYDVQEDIYAGYAQGKYSTDRLTVIGGVRVEQTKDDLGGNLVDEDAVTATPLNFSNDYTNVLPSLNVKYEAMENLVLRAGVFASVVRPGIGQMAPHSTINEDLEASFGNPDLDPYKAWNGDLSIEYYPNPGTVLQAGVFYKDIKDFIVEQTFEDDVAPYNGVFQGIEFSEATIAVNGDTAKVKGLELNYQQALDFLPGLLDGVLVGLNYTYTDAEGDVPDGDGGFRSISLPAAAENTYNAMLGYEKGGLSLRLTAAYRDEYLDELGSDAETDRFVKDHLQIDASAKYRFTDRVQGFVEFVNMGDEPYVAFQKGPNGDRLLQYETYSWTGKFGIRLTY</sequence>
<keyword evidence="5 12" id="KW-0732">Signal</keyword>
<comment type="subcellular location">
    <subcellularLocation>
        <location evidence="1 9">Cell outer membrane</location>
        <topology evidence="1 9">Multi-pass membrane protein</topology>
    </subcellularLocation>
</comment>
<dbReference type="InterPro" id="IPR000531">
    <property type="entry name" value="Beta-barrel_TonB"/>
</dbReference>
<evidence type="ECO:0000313" key="16">
    <source>
        <dbReference type="Proteomes" id="UP000027190"/>
    </source>
</evidence>
<name>A0A062UQ27_9PROT</name>
<gene>
    <name evidence="15" type="ORF">HY30_03995</name>
</gene>
<dbReference type="OrthoDB" id="5476657at2"/>
<organism evidence="15 16">
    <name type="scientific">Hyphomonas chukchiensis</name>
    <dbReference type="NCBI Taxonomy" id="1280947"/>
    <lineage>
        <taxon>Bacteria</taxon>
        <taxon>Pseudomonadati</taxon>
        <taxon>Pseudomonadota</taxon>
        <taxon>Alphaproteobacteria</taxon>
        <taxon>Hyphomonadales</taxon>
        <taxon>Hyphomonadaceae</taxon>
        <taxon>Hyphomonas</taxon>
    </lineage>
</organism>
<evidence type="ECO:0000256" key="11">
    <source>
        <dbReference type="RuleBase" id="RU003357"/>
    </source>
</evidence>
<keyword evidence="7 9" id="KW-0472">Membrane</keyword>
<evidence type="ECO:0000256" key="1">
    <source>
        <dbReference type="ARBA" id="ARBA00004571"/>
    </source>
</evidence>
<dbReference type="Proteomes" id="UP000027190">
    <property type="component" value="Unassembled WGS sequence"/>
</dbReference>
<feature type="signal peptide" evidence="12">
    <location>
        <begin position="1"/>
        <end position="27"/>
    </location>
</feature>
<dbReference type="PATRIC" id="fig|1280947.3.peg.1671"/>
<evidence type="ECO:0000256" key="2">
    <source>
        <dbReference type="ARBA" id="ARBA00022448"/>
    </source>
</evidence>